<keyword evidence="9" id="KW-1185">Reference proteome</keyword>
<evidence type="ECO:0000256" key="2">
    <source>
        <dbReference type="ARBA" id="ARBA00022475"/>
    </source>
</evidence>
<sequence>MTTRALLLRLIKAAVSLGLLGVIVFTVDLGAVWRRLDADVALAGVAALVLLQGQALGAAARWRLVLSALDRALAFPVAWRNVLLGLFGNQAMPSTIGGDALRIWNGWRLGLPVGLATRSLIVDRVFSFLGLIALCGAGLPVLAGRADDPLVASGLLTLVLGGLGCLLVLLGLRWLPRGLAERSVARPLVSLSESAWRALGNRRVTPPILALMLVPHLIDITVVWLYALALGLDASWWTIALVFPPAILTAAVPVSVAGWGLREGALVLGFGIVGLPADAALACSVLYGASAVVTGLIGGVVWAAGDADGFAALRRSGVRVPSARSDGGPPDMGEDEQKNGT</sequence>
<evidence type="ECO:0000256" key="3">
    <source>
        <dbReference type="ARBA" id="ARBA00022692"/>
    </source>
</evidence>
<feature type="transmembrane region" description="Helical" evidence="7">
    <location>
        <begin position="150"/>
        <end position="172"/>
    </location>
</feature>
<evidence type="ECO:0000256" key="4">
    <source>
        <dbReference type="ARBA" id="ARBA00022989"/>
    </source>
</evidence>
<organism evidence="8 9">
    <name type="scientific">Rhodospira trueperi</name>
    <dbReference type="NCBI Taxonomy" id="69960"/>
    <lineage>
        <taxon>Bacteria</taxon>
        <taxon>Pseudomonadati</taxon>
        <taxon>Pseudomonadota</taxon>
        <taxon>Alphaproteobacteria</taxon>
        <taxon>Rhodospirillales</taxon>
        <taxon>Rhodospirillaceae</taxon>
        <taxon>Rhodospira</taxon>
    </lineage>
</organism>
<dbReference type="EMBL" id="FNAP01000012">
    <property type="protein sequence ID" value="SDE79505.1"/>
    <property type="molecule type" value="Genomic_DNA"/>
</dbReference>
<evidence type="ECO:0000256" key="6">
    <source>
        <dbReference type="SAM" id="MobiDB-lite"/>
    </source>
</evidence>
<keyword evidence="4 7" id="KW-1133">Transmembrane helix</keyword>
<feature type="transmembrane region" description="Helical" evidence="7">
    <location>
        <begin position="6"/>
        <end position="33"/>
    </location>
</feature>
<evidence type="ECO:0000256" key="7">
    <source>
        <dbReference type="SAM" id="Phobius"/>
    </source>
</evidence>
<dbReference type="Pfam" id="PF03706">
    <property type="entry name" value="LPG_synthase_TM"/>
    <property type="match status" value="1"/>
</dbReference>
<feature type="transmembrane region" description="Helical" evidence="7">
    <location>
        <begin position="208"/>
        <end position="229"/>
    </location>
</feature>
<dbReference type="InterPro" id="IPR022791">
    <property type="entry name" value="L-PG_synthase/AglD"/>
</dbReference>
<protein>
    <recommendedName>
        <fullName evidence="10">Lysylphosphatidylglycerol synthase TM region</fullName>
    </recommendedName>
</protein>
<dbReference type="GO" id="GO:0005886">
    <property type="term" value="C:plasma membrane"/>
    <property type="evidence" value="ECO:0007669"/>
    <property type="project" value="UniProtKB-SubCell"/>
</dbReference>
<evidence type="ECO:0008006" key="10">
    <source>
        <dbReference type="Google" id="ProtNLM"/>
    </source>
</evidence>
<evidence type="ECO:0000313" key="9">
    <source>
        <dbReference type="Proteomes" id="UP000199412"/>
    </source>
</evidence>
<name>A0A1G7FUU9_9PROT</name>
<feature type="transmembrane region" description="Helical" evidence="7">
    <location>
        <begin position="235"/>
        <end position="259"/>
    </location>
</feature>
<gene>
    <name evidence="8" type="ORF">SAMN05421720_11279</name>
</gene>
<feature type="region of interest" description="Disordered" evidence="6">
    <location>
        <begin position="318"/>
        <end position="341"/>
    </location>
</feature>
<evidence type="ECO:0000256" key="5">
    <source>
        <dbReference type="ARBA" id="ARBA00023136"/>
    </source>
</evidence>
<keyword evidence="2" id="KW-1003">Cell membrane</keyword>
<keyword evidence="5 7" id="KW-0472">Membrane</keyword>
<dbReference type="AlphaFoldDB" id="A0A1G7FUU9"/>
<evidence type="ECO:0000256" key="1">
    <source>
        <dbReference type="ARBA" id="ARBA00004651"/>
    </source>
</evidence>
<dbReference type="PANTHER" id="PTHR40277">
    <property type="entry name" value="BLL5419 PROTEIN"/>
    <property type="match status" value="1"/>
</dbReference>
<accession>A0A1G7FUU9</accession>
<feature type="transmembrane region" description="Helical" evidence="7">
    <location>
        <begin position="125"/>
        <end position="144"/>
    </location>
</feature>
<proteinExistence type="predicted"/>
<dbReference type="OrthoDB" id="9788795at2"/>
<keyword evidence="3 7" id="KW-0812">Transmembrane</keyword>
<dbReference type="PANTHER" id="PTHR40277:SF1">
    <property type="entry name" value="BLL5419 PROTEIN"/>
    <property type="match status" value="1"/>
</dbReference>
<dbReference type="STRING" id="69960.SAMN05421720_11279"/>
<feature type="transmembrane region" description="Helical" evidence="7">
    <location>
        <begin position="40"/>
        <end position="62"/>
    </location>
</feature>
<reference evidence="8 9" key="1">
    <citation type="submission" date="2016-10" db="EMBL/GenBank/DDBJ databases">
        <authorList>
            <person name="de Groot N.N."/>
        </authorList>
    </citation>
    <scope>NUCLEOTIDE SEQUENCE [LARGE SCALE GENOMIC DNA]</scope>
    <source>
        <strain evidence="8 9">ATCC 700224</strain>
    </source>
</reference>
<evidence type="ECO:0000313" key="8">
    <source>
        <dbReference type="EMBL" id="SDE79505.1"/>
    </source>
</evidence>
<comment type="subcellular location">
    <subcellularLocation>
        <location evidence="1">Cell membrane</location>
        <topology evidence="1">Multi-pass membrane protein</topology>
    </subcellularLocation>
</comment>
<dbReference type="RefSeq" id="WP_092787475.1">
    <property type="nucleotide sequence ID" value="NZ_FNAP01000012.1"/>
</dbReference>
<dbReference type="Proteomes" id="UP000199412">
    <property type="component" value="Unassembled WGS sequence"/>
</dbReference>